<feature type="transmembrane region" description="Helical" evidence="6">
    <location>
        <begin position="114"/>
        <end position="135"/>
    </location>
</feature>
<gene>
    <name evidence="8" type="ORF">HNQ66_004322</name>
</gene>
<feature type="transmembrane region" description="Helical" evidence="6">
    <location>
        <begin position="85"/>
        <end position="108"/>
    </location>
</feature>
<dbReference type="GO" id="GO:0005886">
    <property type="term" value="C:plasma membrane"/>
    <property type="evidence" value="ECO:0007669"/>
    <property type="project" value="UniProtKB-SubCell"/>
</dbReference>
<evidence type="ECO:0000256" key="2">
    <source>
        <dbReference type="ARBA" id="ARBA00022475"/>
    </source>
</evidence>
<dbReference type="InterPro" id="IPR050189">
    <property type="entry name" value="MFS_Efflux_Transporters"/>
</dbReference>
<dbReference type="Gene3D" id="1.20.1250.20">
    <property type="entry name" value="MFS general substrate transporter like domains"/>
    <property type="match status" value="1"/>
</dbReference>
<reference evidence="8 9" key="1">
    <citation type="submission" date="2020-08" db="EMBL/GenBank/DDBJ databases">
        <title>Genomic Encyclopedia of Type Strains, Phase IV (KMG-IV): sequencing the most valuable type-strain genomes for metagenomic binning, comparative biology and taxonomic classification.</title>
        <authorList>
            <person name="Goeker M."/>
        </authorList>
    </citation>
    <scope>NUCLEOTIDE SEQUENCE [LARGE SCALE GENOMIC DNA]</scope>
    <source>
        <strain evidence="8 9">DSM 21319</strain>
    </source>
</reference>
<feature type="transmembrane region" description="Helical" evidence="6">
    <location>
        <begin position="14"/>
        <end position="34"/>
    </location>
</feature>
<keyword evidence="9" id="KW-1185">Reference proteome</keyword>
<organism evidence="8 9">
    <name type="scientific">Shinella fusca</name>
    <dbReference type="NCBI Taxonomy" id="544480"/>
    <lineage>
        <taxon>Bacteria</taxon>
        <taxon>Pseudomonadati</taxon>
        <taxon>Pseudomonadota</taxon>
        <taxon>Alphaproteobacteria</taxon>
        <taxon>Hyphomicrobiales</taxon>
        <taxon>Rhizobiaceae</taxon>
        <taxon>Shinella</taxon>
    </lineage>
</organism>
<dbReference type="GO" id="GO:0022857">
    <property type="term" value="F:transmembrane transporter activity"/>
    <property type="evidence" value="ECO:0007669"/>
    <property type="project" value="InterPro"/>
</dbReference>
<feature type="transmembrane region" description="Helical" evidence="6">
    <location>
        <begin position="248"/>
        <end position="270"/>
    </location>
</feature>
<dbReference type="AlphaFoldDB" id="A0A7W7YZ90"/>
<evidence type="ECO:0000256" key="5">
    <source>
        <dbReference type="ARBA" id="ARBA00023136"/>
    </source>
</evidence>
<dbReference type="InterPro" id="IPR020846">
    <property type="entry name" value="MFS_dom"/>
</dbReference>
<dbReference type="InterPro" id="IPR036259">
    <property type="entry name" value="MFS_trans_sf"/>
</dbReference>
<evidence type="ECO:0000313" key="8">
    <source>
        <dbReference type="EMBL" id="MBB5044895.1"/>
    </source>
</evidence>
<feature type="transmembrane region" description="Helical" evidence="6">
    <location>
        <begin position="54"/>
        <end position="73"/>
    </location>
</feature>
<keyword evidence="3 6" id="KW-0812">Transmembrane</keyword>
<evidence type="ECO:0000313" key="9">
    <source>
        <dbReference type="Proteomes" id="UP000535406"/>
    </source>
</evidence>
<dbReference type="Pfam" id="PF07690">
    <property type="entry name" value="MFS_1"/>
    <property type="match status" value="1"/>
</dbReference>
<feature type="domain" description="Major facilitator superfamily (MFS) profile" evidence="7">
    <location>
        <begin position="11"/>
        <end position="392"/>
    </location>
</feature>
<feature type="transmembrane region" description="Helical" evidence="6">
    <location>
        <begin position="215"/>
        <end position="236"/>
    </location>
</feature>
<dbReference type="InterPro" id="IPR011701">
    <property type="entry name" value="MFS"/>
</dbReference>
<dbReference type="RefSeq" id="WP_184146613.1">
    <property type="nucleotide sequence ID" value="NZ_JACHIK010000023.1"/>
</dbReference>
<keyword evidence="2" id="KW-1003">Cell membrane</keyword>
<dbReference type="CDD" id="cd17324">
    <property type="entry name" value="MFS_NepI_like"/>
    <property type="match status" value="1"/>
</dbReference>
<feature type="transmembrane region" description="Helical" evidence="6">
    <location>
        <begin position="303"/>
        <end position="323"/>
    </location>
</feature>
<keyword evidence="5 6" id="KW-0472">Membrane</keyword>
<dbReference type="EMBL" id="JACHIK010000023">
    <property type="protein sequence ID" value="MBB5044895.1"/>
    <property type="molecule type" value="Genomic_DNA"/>
</dbReference>
<accession>A0A7W7YZ90</accession>
<feature type="transmembrane region" description="Helical" evidence="6">
    <location>
        <begin position="367"/>
        <end position="388"/>
    </location>
</feature>
<feature type="transmembrane region" description="Helical" evidence="6">
    <location>
        <begin position="173"/>
        <end position="195"/>
    </location>
</feature>
<evidence type="ECO:0000256" key="4">
    <source>
        <dbReference type="ARBA" id="ARBA00022989"/>
    </source>
</evidence>
<keyword evidence="4 6" id="KW-1133">Transmembrane helix</keyword>
<feature type="transmembrane region" description="Helical" evidence="6">
    <location>
        <begin position="343"/>
        <end position="361"/>
    </location>
</feature>
<feature type="transmembrane region" description="Helical" evidence="6">
    <location>
        <begin position="142"/>
        <end position="161"/>
    </location>
</feature>
<evidence type="ECO:0000259" key="7">
    <source>
        <dbReference type="PROSITE" id="PS50850"/>
    </source>
</evidence>
<feature type="transmembrane region" description="Helical" evidence="6">
    <location>
        <begin position="277"/>
        <end position="297"/>
    </location>
</feature>
<dbReference type="PROSITE" id="PS50850">
    <property type="entry name" value="MFS"/>
    <property type="match status" value="1"/>
</dbReference>
<evidence type="ECO:0000256" key="6">
    <source>
        <dbReference type="SAM" id="Phobius"/>
    </source>
</evidence>
<comment type="subcellular location">
    <subcellularLocation>
        <location evidence="1">Cell membrane</location>
        <topology evidence="1">Multi-pass membrane protein</topology>
    </subcellularLocation>
</comment>
<evidence type="ECO:0000256" key="3">
    <source>
        <dbReference type="ARBA" id="ARBA00022692"/>
    </source>
</evidence>
<dbReference type="PANTHER" id="PTHR43124">
    <property type="entry name" value="PURINE EFFLUX PUMP PBUE"/>
    <property type="match status" value="1"/>
</dbReference>
<comment type="caution">
    <text evidence="8">The sequence shown here is derived from an EMBL/GenBank/DDBJ whole genome shotgun (WGS) entry which is preliminary data.</text>
</comment>
<dbReference type="SUPFAM" id="SSF103473">
    <property type="entry name" value="MFS general substrate transporter"/>
    <property type="match status" value="1"/>
</dbReference>
<evidence type="ECO:0000256" key="1">
    <source>
        <dbReference type="ARBA" id="ARBA00004651"/>
    </source>
</evidence>
<proteinExistence type="predicted"/>
<dbReference type="PANTHER" id="PTHR43124:SF5">
    <property type="entry name" value="PURINE RIBONUCLEOSIDE EFFLUX PUMP NEPI"/>
    <property type="match status" value="1"/>
</dbReference>
<protein>
    <submittedName>
        <fullName evidence="8">Putative MFS family arabinose efflux permease</fullName>
    </submittedName>
</protein>
<dbReference type="Proteomes" id="UP000535406">
    <property type="component" value="Unassembled WGS sequence"/>
</dbReference>
<sequence>MEATHDDGLARPQAAWGAIFSMALCVAVLIASEFMPVSLLTPIAGDLGITEGRAGQAISVSGLFAVVTSLFIAGLVRNIDRKRVLLAFSLLLVASGLIVTAAPTYAVLMLGRALLGVAIGGIWSMSTAIVMRLVPEEAVPKALAMINAGNAIAATVSAPLGSLLGDYAGWRGAFFLVVPLALLALAGQWTGMPSLPPRGHKRPGSVFRLLGRRQVALGMASVFLLFMGQFALFTYLRPFLEAVTGVSVSTLSALLLLMGLAGVAGTWAIGYLLATRLYSLVIAIPLVMALLAAAMIALGTSAIAVAALLVGWGFLGTAAPVGWGTWLSRALRDDAEAGGGSQVAVIQLAITLGAALGGLLFDAFGWWSAFALAAFLLAGSALAAAAAAHDNERNPA</sequence>
<name>A0A7W7YZ90_9HYPH</name>